<evidence type="ECO:0000313" key="2">
    <source>
        <dbReference type="Proteomes" id="UP000004810"/>
    </source>
</evidence>
<dbReference type="Proteomes" id="UP000004810">
    <property type="component" value="Unassembled WGS sequence"/>
</dbReference>
<accession>J9ES02</accession>
<dbReference type="EMBL" id="ADBV01005041">
    <property type="protein sequence ID" value="EJW79867.1"/>
    <property type="molecule type" value="Genomic_DNA"/>
</dbReference>
<organism evidence="1 2">
    <name type="scientific">Wuchereria bancrofti</name>
    <dbReference type="NCBI Taxonomy" id="6293"/>
    <lineage>
        <taxon>Eukaryota</taxon>
        <taxon>Metazoa</taxon>
        <taxon>Ecdysozoa</taxon>
        <taxon>Nematoda</taxon>
        <taxon>Chromadorea</taxon>
        <taxon>Rhabditida</taxon>
        <taxon>Spirurina</taxon>
        <taxon>Spiruromorpha</taxon>
        <taxon>Filarioidea</taxon>
        <taxon>Onchocercidae</taxon>
        <taxon>Wuchereria</taxon>
    </lineage>
</organism>
<sequence>YDIKRTGYIIVRSIVNDENVLKPTILNAVLKLWNVIQSIRVEGPNDTTFDYPSICVKFPISPELDEIIANILMHKSSR</sequence>
<comment type="caution">
    <text evidence="1">The sequence shown here is derived from an EMBL/GenBank/DDBJ whole genome shotgun (WGS) entry which is preliminary data.</text>
</comment>
<proteinExistence type="predicted"/>
<protein>
    <submittedName>
        <fullName evidence="1">Uncharacterized protein</fullName>
    </submittedName>
</protein>
<evidence type="ECO:0000313" key="1">
    <source>
        <dbReference type="EMBL" id="EJW79867.1"/>
    </source>
</evidence>
<feature type="non-terminal residue" evidence="1">
    <location>
        <position position="1"/>
    </location>
</feature>
<name>J9ES02_WUCBA</name>
<reference evidence="2" key="1">
    <citation type="submission" date="2012-08" db="EMBL/GenBank/DDBJ databases">
        <title>The Genome Sequence of Wuchereria bancrofti.</title>
        <authorList>
            <person name="Nutman T.B."/>
            <person name="Fink D.L."/>
            <person name="Russ C."/>
            <person name="Young S."/>
            <person name="Zeng Q."/>
            <person name="Koehrsen M."/>
            <person name="Alvarado L."/>
            <person name="Berlin A."/>
            <person name="Chapman S.B."/>
            <person name="Chen Z."/>
            <person name="Freedman E."/>
            <person name="Gellesch M."/>
            <person name="Goldberg J."/>
            <person name="Griggs A."/>
            <person name="Gujja S."/>
            <person name="Heilman E.R."/>
            <person name="Heiman D."/>
            <person name="Hepburn T."/>
            <person name="Howarth C."/>
            <person name="Jen D."/>
            <person name="Larson L."/>
            <person name="Lewis B."/>
            <person name="Mehta T."/>
            <person name="Park D."/>
            <person name="Pearson M."/>
            <person name="Roberts A."/>
            <person name="Saif S."/>
            <person name="Shea T."/>
            <person name="Shenoy N."/>
            <person name="Sisk P."/>
            <person name="Stolte C."/>
            <person name="Sykes S."/>
            <person name="Walk T."/>
            <person name="White J."/>
            <person name="Yandava C."/>
            <person name="Haas B."/>
            <person name="Henn M.R."/>
            <person name="Nusbaum C."/>
            <person name="Birren B."/>
        </authorList>
    </citation>
    <scope>NUCLEOTIDE SEQUENCE [LARGE SCALE GENOMIC DNA]</scope>
    <source>
        <strain evidence="2">NA</strain>
    </source>
</reference>
<gene>
    <name evidence="1" type="ORF">WUBG_09224</name>
</gene>
<dbReference type="AlphaFoldDB" id="J9ES02"/>